<evidence type="ECO:0000313" key="2">
    <source>
        <dbReference type="EMBL" id="KAG2301692.1"/>
    </source>
</evidence>
<dbReference type="EMBL" id="JAAMPC010000007">
    <property type="protein sequence ID" value="KAG2301692.1"/>
    <property type="molecule type" value="Genomic_DNA"/>
</dbReference>
<keyword evidence="1" id="KW-0732">Signal</keyword>
<dbReference type="OrthoDB" id="1068847at2759"/>
<reference evidence="2 3" key="1">
    <citation type="submission" date="2020-02" db="EMBL/GenBank/DDBJ databases">
        <authorList>
            <person name="Ma Q."/>
            <person name="Huang Y."/>
            <person name="Song X."/>
            <person name="Pei D."/>
        </authorList>
    </citation>
    <scope>NUCLEOTIDE SEQUENCE [LARGE SCALE GENOMIC DNA]</scope>
    <source>
        <strain evidence="2">Sxm20200214</strain>
        <tissue evidence="2">Leaf</tissue>
    </source>
</reference>
<dbReference type="Proteomes" id="UP000886595">
    <property type="component" value="Unassembled WGS sequence"/>
</dbReference>
<keyword evidence="3" id="KW-1185">Reference proteome</keyword>
<dbReference type="AlphaFoldDB" id="A0A8X7S909"/>
<gene>
    <name evidence="2" type="ORF">Bca52824_030343</name>
</gene>
<name>A0A8X7S909_BRACI</name>
<dbReference type="Pfam" id="PF14299">
    <property type="entry name" value="PP2"/>
    <property type="match status" value="1"/>
</dbReference>
<evidence type="ECO:0000256" key="1">
    <source>
        <dbReference type="SAM" id="SignalP"/>
    </source>
</evidence>
<accession>A0A8X7S909</accession>
<protein>
    <submittedName>
        <fullName evidence="2">Uncharacterized protein</fullName>
    </submittedName>
</protein>
<evidence type="ECO:0000313" key="3">
    <source>
        <dbReference type="Proteomes" id="UP000886595"/>
    </source>
</evidence>
<feature type="chain" id="PRO_5036476978" evidence="1">
    <location>
        <begin position="24"/>
        <end position="241"/>
    </location>
</feature>
<dbReference type="InterPro" id="IPR025886">
    <property type="entry name" value="PP2-like"/>
</dbReference>
<feature type="signal peptide" evidence="1">
    <location>
        <begin position="1"/>
        <end position="23"/>
    </location>
</feature>
<comment type="caution">
    <text evidence="2">The sequence shown here is derived from an EMBL/GenBank/DDBJ whole genome shotgun (WGS) entry which is preliminary data.</text>
</comment>
<organism evidence="2 3">
    <name type="scientific">Brassica carinata</name>
    <name type="common">Ethiopian mustard</name>
    <name type="synonym">Abyssinian cabbage</name>
    <dbReference type="NCBI Taxonomy" id="52824"/>
    <lineage>
        <taxon>Eukaryota</taxon>
        <taxon>Viridiplantae</taxon>
        <taxon>Streptophyta</taxon>
        <taxon>Embryophyta</taxon>
        <taxon>Tracheophyta</taxon>
        <taxon>Spermatophyta</taxon>
        <taxon>Magnoliopsida</taxon>
        <taxon>eudicotyledons</taxon>
        <taxon>Gunneridae</taxon>
        <taxon>Pentapetalae</taxon>
        <taxon>rosids</taxon>
        <taxon>malvids</taxon>
        <taxon>Brassicales</taxon>
        <taxon>Brassicaceae</taxon>
        <taxon>Brassiceae</taxon>
        <taxon>Brassica</taxon>
    </lineage>
</organism>
<sequence>MHFQRNVLFSSFCVAAMVSITFGSAPAVTTGSVWEKFLPPEYSSLIRPSRVFSSNKKRFSARCEDYVLIEDGKMSLCLDKARGTRTIMVSGKELDLTFSTFWQLISDPDSRFKEVPELVTGCPFKINGALKAKILSPDTRYSAYVIYKAKDQIPDVQKSFGVGLIEHETPEGKKWERQYLTKLEKRRDGWMEVKFGEFLNHRGFMDDRYKIGFYINEIKYSYWTPGFIIQGIEFRPVKKLW</sequence>
<dbReference type="PANTHER" id="PTHR32278:SF57">
    <property type="entry name" value="F-BOX PROTEIN PP2-B2-RELATED"/>
    <property type="match status" value="1"/>
</dbReference>
<dbReference type="PANTHER" id="PTHR32278">
    <property type="entry name" value="F-BOX DOMAIN-CONTAINING PROTEIN"/>
    <property type="match status" value="1"/>
</dbReference>
<proteinExistence type="predicted"/>